<dbReference type="SMART" id="SM00342">
    <property type="entry name" value="HTH_ARAC"/>
    <property type="match status" value="1"/>
</dbReference>
<evidence type="ECO:0000313" key="6">
    <source>
        <dbReference type="EMBL" id="MBC8556862.1"/>
    </source>
</evidence>
<keyword evidence="7" id="KW-1185">Reference proteome</keyword>
<dbReference type="PANTHER" id="PTHR43280:SF17">
    <property type="entry name" value="ARAC-TYPE DNA-BINDING DOMAIN-CONTAINING PROTEIN"/>
    <property type="match status" value="1"/>
</dbReference>
<dbReference type="InterPro" id="IPR020449">
    <property type="entry name" value="Tscrpt_reg_AraC-type_HTH"/>
</dbReference>
<dbReference type="SUPFAM" id="SSF46689">
    <property type="entry name" value="Homeodomain-like"/>
    <property type="match status" value="2"/>
</dbReference>
<dbReference type="Pfam" id="PF12833">
    <property type="entry name" value="HTH_18"/>
    <property type="match status" value="1"/>
</dbReference>
<dbReference type="PROSITE" id="PS01124">
    <property type="entry name" value="HTH_ARAC_FAMILY_2"/>
    <property type="match status" value="1"/>
</dbReference>
<keyword evidence="2" id="KW-0238">DNA-binding</keyword>
<keyword evidence="4" id="KW-1133">Transmembrane helix</keyword>
<evidence type="ECO:0000313" key="7">
    <source>
        <dbReference type="Proteomes" id="UP000637513"/>
    </source>
</evidence>
<dbReference type="Gene3D" id="1.10.10.60">
    <property type="entry name" value="Homeodomain-like"/>
    <property type="match status" value="2"/>
</dbReference>
<evidence type="ECO:0000256" key="1">
    <source>
        <dbReference type="ARBA" id="ARBA00023015"/>
    </source>
</evidence>
<feature type="transmembrane region" description="Helical" evidence="4">
    <location>
        <begin position="56"/>
        <end position="76"/>
    </location>
</feature>
<dbReference type="InterPro" id="IPR009057">
    <property type="entry name" value="Homeodomain-like_sf"/>
</dbReference>
<keyword evidence="3" id="KW-0804">Transcription</keyword>
<dbReference type="Proteomes" id="UP000637513">
    <property type="component" value="Unassembled WGS sequence"/>
</dbReference>
<evidence type="ECO:0000256" key="4">
    <source>
        <dbReference type="SAM" id="Phobius"/>
    </source>
</evidence>
<name>A0ABR7MSS3_9FIRM</name>
<feature type="domain" description="HTH araC/xylS-type" evidence="5">
    <location>
        <begin position="299"/>
        <end position="397"/>
    </location>
</feature>
<dbReference type="PANTHER" id="PTHR43280">
    <property type="entry name" value="ARAC-FAMILY TRANSCRIPTIONAL REGULATOR"/>
    <property type="match status" value="1"/>
</dbReference>
<organism evidence="6 7">
    <name type="scientific">Jutongia hominis</name>
    <dbReference type="NCBI Taxonomy" id="2763664"/>
    <lineage>
        <taxon>Bacteria</taxon>
        <taxon>Bacillati</taxon>
        <taxon>Bacillota</taxon>
        <taxon>Clostridia</taxon>
        <taxon>Lachnospirales</taxon>
        <taxon>Lachnospiraceae</taxon>
        <taxon>Jutongia</taxon>
    </lineage>
</organism>
<protein>
    <submittedName>
        <fullName evidence="6">Helix-turn-helix transcriptional regulator</fullName>
    </submittedName>
</protein>
<gene>
    <name evidence="6" type="ORF">H8700_03970</name>
</gene>
<proteinExistence type="predicted"/>
<sequence>MQTTITSYHSVLMLFHQATGIPFCIFDSAANVIFRDPVIETMECSRKSLSQYDKMIQMYASSVPVVITSVACYFALLPLDNKLNIILGPVSSVPLTFHDFCLYNNFMEDTDDLLHLYLIMQRCPLFSLSRFTENISLFLKLVLKKDIRSSEILANQKEIYPDRNMKCRDVKEQMPEYYGINETITFQKQILYHIKNGNIAKIEKAFDTSDFFLHINFGISTIEEKQKFYMIYVSLCCVTALEAGVSNAKAVPLLDSYLSKISSIHSISDLFILCRKVSLNYCHLVCLMQHNASSSIIVMECLQYIQDHIQSRITLNDLATYCNTSVRTVSREFKKYYPVSASVCIMQQKLKEAAFLLTHTNMKLIEISTYLGFSAQSHFTTIFKKQYHCTPQKFRIEHALSHPHKQP</sequence>
<evidence type="ECO:0000256" key="3">
    <source>
        <dbReference type="ARBA" id="ARBA00023163"/>
    </source>
</evidence>
<dbReference type="RefSeq" id="WP_249303293.1">
    <property type="nucleotide sequence ID" value="NZ_JACRSW010000014.1"/>
</dbReference>
<keyword evidence="4" id="KW-0472">Membrane</keyword>
<dbReference type="EMBL" id="JACRSW010000014">
    <property type="protein sequence ID" value="MBC8556862.1"/>
    <property type="molecule type" value="Genomic_DNA"/>
</dbReference>
<keyword evidence="4" id="KW-0812">Transmembrane</keyword>
<dbReference type="InterPro" id="IPR018060">
    <property type="entry name" value="HTH_AraC"/>
</dbReference>
<evidence type="ECO:0000256" key="2">
    <source>
        <dbReference type="ARBA" id="ARBA00023125"/>
    </source>
</evidence>
<accession>A0ABR7MSS3</accession>
<keyword evidence="1" id="KW-0805">Transcription regulation</keyword>
<comment type="caution">
    <text evidence="6">The sequence shown here is derived from an EMBL/GenBank/DDBJ whole genome shotgun (WGS) entry which is preliminary data.</text>
</comment>
<evidence type="ECO:0000259" key="5">
    <source>
        <dbReference type="PROSITE" id="PS01124"/>
    </source>
</evidence>
<dbReference type="PRINTS" id="PR00032">
    <property type="entry name" value="HTHARAC"/>
</dbReference>
<reference evidence="6 7" key="1">
    <citation type="submission" date="2020-08" db="EMBL/GenBank/DDBJ databases">
        <title>Genome public.</title>
        <authorList>
            <person name="Liu C."/>
            <person name="Sun Q."/>
        </authorList>
    </citation>
    <scope>NUCLEOTIDE SEQUENCE [LARGE SCALE GENOMIC DNA]</scope>
    <source>
        <strain evidence="6 7">BX3</strain>
    </source>
</reference>